<sequence>MSIAMELTTPALLFPAISLLLLAYTNRFLSLASLVRSLAPQIQRSESDSQEQQDQALLQLKNLRLRIGIIRRMQEVGVLSFIFCVLSMLLIYLELPDAAFWTFGISLGLLIYSLLLSVLEIRISQRALDIFLDNLEK</sequence>
<feature type="transmembrane region" description="Helical" evidence="1">
    <location>
        <begin position="76"/>
        <end position="93"/>
    </location>
</feature>
<keyword evidence="1" id="KW-1133">Transmembrane helix</keyword>
<reference evidence="3" key="1">
    <citation type="journal article" date="2019" name="Int. J. Syst. Evol. Microbiol.">
        <title>The Global Catalogue of Microorganisms (GCM) 10K type strain sequencing project: providing services to taxonomists for standard genome sequencing and annotation.</title>
        <authorList>
            <consortium name="The Broad Institute Genomics Platform"/>
            <consortium name="The Broad Institute Genome Sequencing Center for Infectious Disease"/>
            <person name="Wu L."/>
            <person name="Ma J."/>
        </authorList>
    </citation>
    <scope>NUCLEOTIDE SEQUENCE [LARGE SCALE GENOMIC DNA]</scope>
    <source>
        <strain evidence="3">JCM 18720</strain>
    </source>
</reference>
<dbReference type="Proteomes" id="UP001501600">
    <property type="component" value="Unassembled WGS sequence"/>
</dbReference>
<keyword evidence="1" id="KW-0472">Membrane</keyword>
<evidence type="ECO:0000313" key="3">
    <source>
        <dbReference type="Proteomes" id="UP001501600"/>
    </source>
</evidence>
<keyword evidence="3" id="KW-1185">Reference proteome</keyword>
<feature type="transmembrane region" description="Helical" evidence="1">
    <location>
        <begin position="12"/>
        <end position="35"/>
    </location>
</feature>
<comment type="caution">
    <text evidence="2">The sequence shown here is derived from an EMBL/GenBank/DDBJ whole genome shotgun (WGS) entry which is preliminary data.</text>
</comment>
<name>A0ABP9S8N4_9GAMM</name>
<accession>A0ABP9S8N4</accession>
<protein>
    <submittedName>
        <fullName evidence="2">DUF2721 domain-containing protein</fullName>
    </submittedName>
</protein>
<feature type="transmembrane region" description="Helical" evidence="1">
    <location>
        <begin position="99"/>
        <end position="119"/>
    </location>
</feature>
<dbReference type="EMBL" id="BAABLF010000013">
    <property type="protein sequence ID" value="GAA5192142.1"/>
    <property type="molecule type" value="Genomic_DNA"/>
</dbReference>
<dbReference type="InterPro" id="IPR021279">
    <property type="entry name" value="DUF2721"/>
</dbReference>
<evidence type="ECO:0000256" key="1">
    <source>
        <dbReference type="SAM" id="Phobius"/>
    </source>
</evidence>
<organism evidence="2 3">
    <name type="scientific">Ferrimonas gelatinilytica</name>
    <dbReference type="NCBI Taxonomy" id="1255257"/>
    <lineage>
        <taxon>Bacteria</taxon>
        <taxon>Pseudomonadati</taxon>
        <taxon>Pseudomonadota</taxon>
        <taxon>Gammaproteobacteria</taxon>
        <taxon>Alteromonadales</taxon>
        <taxon>Ferrimonadaceae</taxon>
        <taxon>Ferrimonas</taxon>
    </lineage>
</organism>
<evidence type="ECO:0000313" key="2">
    <source>
        <dbReference type="EMBL" id="GAA5192142.1"/>
    </source>
</evidence>
<proteinExistence type="predicted"/>
<dbReference type="Pfam" id="PF11026">
    <property type="entry name" value="DUF2721"/>
    <property type="match status" value="1"/>
</dbReference>
<gene>
    <name evidence="2" type="ORF">GCM10025772_20610</name>
</gene>
<keyword evidence="1" id="KW-0812">Transmembrane</keyword>